<name>A0A6A6SVD4_9PLEO</name>
<evidence type="ECO:0000256" key="1">
    <source>
        <dbReference type="SAM" id="MobiDB-lite"/>
    </source>
</evidence>
<proteinExistence type="predicted"/>
<organism evidence="2 3">
    <name type="scientific">Lophiostoma macrostomum CBS 122681</name>
    <dbReference type="NCBI Taxonomy" id="1314788"/>
    <lineage>
        <taxon>Eukaryota</taxon>
        <taxon>Fungi</taxon>
        <taxon>Dikarya</taxon>
        <taxon>Ascomycota</taxon>
        <taxon>Pezizomycotina</taxon>
        <taxon>Dothideomycetes</taxon>
        <taxon>Pleosporomycetidae</taxon>
        <taxon>Pleosporales</taxon>
        <taxon>Lophiostomataceae</taxon>
        <taxon>Lophiostoma</taxon>
    </lineage>
</organism>
<feature type="region of interest" description="Disordered" evidence="1">
    <location>
        <begin position="1"/>
        <end position="74"/>
    </location>
</feature>
<feature type="compositionally biased region" description="Pro residues" evidence="1">
    <location>
        <begin position="11"/>
        <end position="24"/>
    </location>
</feature>
<sequence length="210" mass="22979">MLQANDRLTPPNSPPRLHFPPPFPHSSSNQVAPGNTSSLQPRTSARSTQPTHRSGTRAFPPPFPPPLDAAAGPRSALGQDLEQFDDFGLSAYDPVRRRTYENEGNWRRRPPVDGNLEQLLDDTSIHRAHQTDAGMTGKSRAFVTQFILICSKLMFCQVSLVTVDSVPASEASQIPTKSTPPSHPCKLRCADRPHNAAAAKQRISSVILTQ</sequence>
<evidence type="ECO:0000313" key="2">
    <source>
        <dbReference type="EMBL" id="KAF2651540.1"/>
    </source>
</evidence>
<keyword evidence="3" id="KW-1185">Reference proteome</keyword>
<evidence type="ECO:0000313" key="3">
    <source>
        <dbReference type="Proteomes" id="UP000799324"/>
    </source>
</evidence>
<accession>A0A6A6SVD4</accession>
<dbReference type="Proteomes" id="UP000799324">
    <property type="component" value="Unassembled WGS sequence"/>
</dbReference>
<dbReference type="EMBL" id="MU004423">
    <property type="protein sequence ID" value="KAF2651540.1"/>
    <property type="molecule type" value="Genomic_DNA"/>
</dbReference>
<protein>
    <submittedName>
        <fullName evidence="2">Uncharacterized protein</fullName>
    </submittedName>
</protein>
<dbReference type="AlphaFoldDB" id="A0A6A6SVD4"/>
<reference evidence="2" key="1">
    <citation type="journal article" date="2020" name="Stud. Mycol.">
        <title>101 Dothideomycetes genomes: a test case for predicting lifestyles and emergence of pathogens.</title>
        <authorList>
            <person name="Haridas S."/>
            <person name="Albert R."/>
            <person name="Binder M."/>
            <person name="Bloem J."/>
            <person name="Labutti K."/>
            <person name="Salamov A."/>
            <person name="Andreopoulos B."/>
            <person name="Baker S."/>
            <person name="Barry K."/>
            <person name="Bills G."/>
            <person name="Bluhm B."/>
            <person name="Cannon C."/>
            <person name="Castanera R."/>
            <person name="Culley D."/>
            <person name="Daum C."/>
            <person name="Ezra D."/>
            <person name="Gonzalez J."/>
            <person name="Henrissat B."/>
            <person name="Kuo A."/>
            <person name="Liang C."/>
            <person name="Lipzen A."/>
            <person name="Lutzoni F."/>
            <person name="Magnuson J."/>
            <person name="Mondo S."/>
            <person name="Nolan M."/>
            <person name="Ohm R."/>
            <person name="Pangilinan J."/>
            <person name="Park H.-J."/>
            <person name="Ramirez L."/>
            <person name="Alfaro M."/>
            <person name="Sun H."/>
            <person name="Tritt A."/>
            <person name="Yoshinaga Y."/>
            <person name="Zwiers L.-H."/>
            <person name="Turgeon B."/>
            <person name="Goodwin S."/>
            <person name="Spatafora J."/>
            <person name="Crous P."/>
            <person name="Grigoriev I."/>
        </authorList>
    </citation>
    <scope>NUCLEOTIDE SEQUENCE</scope>
    <source>
        <strain evidence="2">CBS 122681</strain>
    </source>
</reference>
<gene>
    <name evidence="2" type="ORF">K491DRAFT_88530</name>
</gene>
<feature type="compositionally biased region" description="Polar residues" evidence="1">
    <location>
        <begin position="30"/>
        <end position="53"/>
    </location>
</feature>